<dbReference type="PROSITE" id="PS51379">
    <property type="entry name" value="4FE4S_FER_2"/>
    <property type="match status" value="2"/>
</dbReference>
<proteinExistence type="predicted"/>
<dbReference type="InterPro" id="IPR017900">
    <property type="entry name" value="4Fe4S_Fe_S_CS"/>
</dbReference>
<organism evidence="9 10">
    <name type="scientific">Methanohalobium evestigatum (strain ATCC BAA-1072 / DSM 3721 / NBRC 107634 / OCM 161 / Z-7303)</name>
    <dbReference type="NCBI Taxonomy" id="644295"/>
    <lineage>
        <taxon>Archaea</taxon>
        <taxon>Methanobacteriati</taxon>
        <taxon>Methanobacteriota</taxon>
        <taxon>Stenosarchaea group</taxon>
        <taxon>Methanomicrobia</taxon>
        <taxon>Methanosarcinales</taxon>
        <taxon>Methanosarcinaceae</taxon>
        <taxon>Methanohalobium</taxon>
    </lineage>
</organism>
<dbReference type="PROSITE" id="PS00198">
    <property type="entry name" value="4FE4S_FER_1"/>
    <property type="match status" value="2"/>
</dbReference>
<evidence type="ECO:0000313" key="9">
    <source>
        <dbReference type="EMBL" id="ADI74798.1"/>
    </source>
</evidence>
<evidence type="ECO:0000313" key="10">
    <source>
        <dbReference type="Proteomes" id="UP000000391"/>
    </source>
</evidence>
<dbReference type="SUPFAM" id="SSF142984">
    <property type="entry name" value="Nqo1 middle domain-like"/>
    <property type="match status" value="1"/>
</dbReference>
<evidence type="ECO:0000259" key="8">
    <source>
        <dbReference type="PROSITE" id="PS51379"/>
    </source>
</evidence>
<dbReference type="GO" id="GO:0016491">
    <property type="term" value="F:oxidoreductase activity"/>
    <property type="evidence" value="ECO:0007669"/>
    <property type="project" value="UniProtKB-ARBA"/>
</dbReference>
<dbReference type="Proteomes" id="UP000000391">
    <property type="component" value="Chromosome"/>
</dbReference>
<dbReference type="InterPro" id="IPR011538">
    <property type="entry name" value="Nuo51_FMN-bd"/>
</dbReference>
<dbReference type="PANTHER" id="PTHR43034">
    <property type="entry name" value="ION-TRANSLOCATING OXIDOREDUCTASE COMPLEX SUBUNIT C"/>
    <property type="match status" value="1"/>
</dbReference>
<reference evidence="9 10" key="1">
    <citation type="submission" date="2010-06" db="EMBL/GenBank/DDBJ databases">
        <title>Complete sequence chromosome of Methanohalobium evestigatum Z-7303.</title>
        <authorList>
            <consortium name="US DOE Joint Genome Institute"/>
            <person name="Lucas S."/>
            <person name="Copeland A."/>
            <person name="Lapidus A."/>
            <person name="Cheng J.-F."/>
            <person name="Bruce D."/>
            <person name="Goodwin L."/>
            <person name="Pitluck S."/>
            <person name="Saunders E."/>
            <person name="Detter J.C."/>
            <person name="Han C."/>
            <person name="Tapia R."/>
            <person name="Land M."/>
            <person name="Hauser L."/>
            <person name="Kyrpides N."/>
            <person name="Mikhailova N."/>
            <person name="Sieprawska-Lupa M."/>
            <person name="Whitman W.B."/>
            <person name="Anderson I."/>
            <person name="Woyke T."/>
        </authorList>
    </citation>
    <scope>NUCLEOTIDE SEQUENCE [LARGE SCALE GENOMIC DNA]</scope>
    <source>
        <strain evidence="10">ATCC BAA-1072 / DSM 3721 / NBRC 107634 / OCM 161 / Z-7303</strain>
    </source>
</reference>
<accession>D7EAC7</accession>
<evidence type="ECO:0000256" key="3">
    <source>
        <dbReference type="ARBA" id="ARBA00022723"/>
    </source>
</evidence>
<keyword evidence="4" id="KW-0677">Repeat</keyword>
<dbReference type="STRING" id="644295.Metev_1968"/>
<evidence type="ECO:0000256" key="1">
    <source>
        <dbReference type="ARBA" id="ARBA00022448"/>
    </source>
</evidence>
<dbReference type="Pfam" id="PF12838">
    <property type="entry name" value="Fer4_7"/>
    <property type="match status" value="1"/>
</dbReference>
<keyword evidence="6" id="KW-0408">Iron</keyword>
<dbReference type="InterPro" id="IPR026902">
    <property type="entry name" value="RnfC_N"/>
</dbReference>
<keyword evidence="1" id="KW-0813">Transport</keyword>
<dbReference type="GO" id="GO:0046872">
    <property type="term" value="F:metal ion binding"/>
    <property type="evidence" value="ECO:0007669"/>
    <property type="project" value="UniProtKB-KW"/>
</dbReference>
<dbReference type="GO" id="GO:0016020">
    <property type="term" value="C:membrane"/>
    <property type="evidence" value="ECO:0007669"/>
    <property type="project" value="InterPro"/>
</dbReference>
<dbReference type="Pfam" id="PF13375">
    <property type="entry name" value="RnfC_N"/>
    <property type="match status" value="1"/>
</dbReference>
<dbReference type="GO" id="GO:0051539">
    <property type="term" value="F:4 iron, 4 sulfur cluster binding"/>
    <property type="evidence" value="ECO:0007669"/>
    <property type="project" value="UniProtKB-KW"/>
</dbReference>
<protein>
    <submittedName>
        <fullName evidence="9">Electron transport complex, RnfABCDGE type, C subunit</fullName>
    </submittedName>
</protein>
<dbReference type="Gene3D" id="3.30.70.20">
    <property type="match status" value="1"/>
</dbReference>
<dbReference type="SUPFAM" id="SSF142019">
    <property type="entry name" value="Nqo1 FMN-binding domain-like"/>
    <property type="match status" value="1"/>
</dbReference>
<keyword evidence="3" id="KW-0479">Metal-binding</keyword>
<evidence type="ECO:0000256" key="5">
    <source>
        <dbReference type="ARBA" id="ARBA00022982"/>
    </source>
</evidence>
<sequence length="453" mass="49760">MEIETLNILPEKMVIPLKQHTGEICEPLVDVGDTVITGQKIGEAKSYSDVPVHSSVCGEVTAIQDSHHPDGSKIKSIIIKPNDSEESVNYSPLENPTQSQLISRIKDAGVVDYTGEPIHSILQPENNEIHTVIINATCSEWMYGHFKSVSNSPEQLLEMLKLLIQASGASKGAIVLSNDDEESIDAFERTTVDGNPVHVGPLVGKRTIDYYLEDMNSDRVVVSQDRIYGKNTQNLFTYFVTGCKLSPDKHPNDAGIAICSVKSAKALYDAIYEGKPSFETVISVSGVGNANPQKELVKVGTLFKDVIEHLGGYRENSVKLIANGTMTGIAQYTDEVPVIKTTTGITIQTEDELPVYNTYPCIHCTKCVDICPMELVPSRLAILADQGRFDECREMHVMNCIECGRCAAICPSKRHLLQLNQYAKEAIRRSYEDYQPKEESSNVTLGCSCGGGR</sequence>
<dbReference type="InterPro" id="IPR037225">
    <property type="entry name" value="Nuo51_FMN-bd_sf"/>
</dbReference>
<dbReference type="InterPro" id="IPR010208">
    <property type="entry name" value="Ion_transpt_RnfC/RsxC"/>
</dbReference>
<dbReference type="Pfam" id="PF01512">
    <property type="entry name" value="Complex1_51K"/>
    <property type="match status" value="1"/>
</dbReference>
<evidence type="ECO:0000256" key="6">
    <source>
        <dbReference type="ARBA" id="ARBA00023004"/>
    </source>
</evidence>
<dbReference type="AlphaFoldDB" id="D7EAC7"/>
<evidence type="ECO:0000256" key="7">
    <source>
        <dbReference type="ARBA" id="ARBA00023014"/>
    </source>
</evidence>
<dbReference type="OrthoDB" id="23478at2157"/>
<dbReference type="GO" id="GO:0009055">
    <property type="term" value="F:electron transfer activity"/>
    <property type="evidence" value="ECO:0007669"/>
    <property type="project" value="InterPro"/>
</dbReference>
<gene>
    <name evidence="9" type="ordered locus">Metev_1968</name>
</gene>
<feature type="domain" description="4Fe-4S ferredoxin-type" evidence="8">
    <location>
        <begin position="352"/>
        <end position="381"/>
    </location>
</feature>
<dbReference type="HOGENOM" id="CLU_010808_6_0_2"/>
<dbReference type="SUPFAM" id="SSF46548">
    <property type="entry name" value="alpha-helical ferredoxin"/>
    <property type="match status" value="1"/>
</dbReference>
<keyword evidence="7" id="KW-0411">Iron-sulfur</keyword>
<evidence type="ECO:0000256" key="4">
    <source>
        <dbReference type="ARBA" id="ARBA00022737"/>
    </source>
</evidence>
<dbReference type="InterPro" id="IPR017896">
    <property type="entry name" value="4Fe4S_Fe-S-bd"/>
</dbReference>
<keyword evidence="5" id="KW-0249">Electron transport</keyword>
<dbReference type="EMBL" id="CP002069">
    <property type="protein sequence ID" value="ADI74798.1"/>
    <property type="molecule type" value="Genomic_DNA"/>
</dbReference>
<keyword evidence="2" id="KW-0004">4Fe-4S</keyword>
<dbReference type="PANTHER" id="PTHR43034:SF2">
    <property type="entry name" value="ION-TRANSLOCATING OXIDOREDUCTASE COMPLEX SUBUNIT C"/>
    <property type="match status" value="1"/>
</dbReference>
<evidence type="ECO:0000256" key="2">
    <source>
        <dbReference type="ARBA" id="ARBA00022485"/>
    </source>
</evidence>
<feature type="domain" description="4Fe-4S ferredoxin-type" evidence="8">
    <location>
        <begin position="391"/>
        <end position="422"/>
    </location>
</feature>
<dbReference type="KEGG" id="mev:Metev_1968"/>
<keyword evidence="10" id="KW-1185">Reference proteome</keyword>
<name>D7EAC7_METEZ</name>
<dbReference type="NCBIfam" id="TIGR01945">
    <property type="entry name" value="rnfC"/>
    <property type="match status" value="1"/>
</dbReference>